<sequence length="162" mass="17568">ALSIRKDRSAHAERHRHRARDGRLHRRDRPPPDPAVAQHGLRGAPAAHHGGHEAQHGVGRPLPRRHLGRDDDRHRHALGARTPRPPAPGPARAHRSDAAGLGHFQPGGGRRRPSPPRSPPRPRRAGPRPALRLGLPGHLWRGADPGRLVDVAPAPRPAPAPL</sequence>
<protein>
    <submittedName>
        <fullName evidence="2">Uncharacterized protein</fullName>
    </submittedName>
</protein>
<evidence type="ECO:0000313" key="2">
    <source>
        <dbReference type="EMBL" id="CAA9366245.1"/>
    </source>
</evidence>
<feature type="compositionally biased region" description="Basic and acidic residues" evidence="1">
    <location>
        <begin position="1"/>
        <end position="12"/>
    </location>
</feature>
<feature type="region of interest" description="Disordered" evidence="1">
    <location>
        <begin position="1"/>
        <end position="162"/>
    </location>
</feature>
<dbReference type="EMBL" id="CADCTW010000220">
    <property type="protein sequence ID" value="CAA9366245.1"/>
    <property type="molecule type" value="Genomic_DNA"/>
</dbReference>
<reference evidence="2" key="1">
    <citation type="submission" date="2020-02" db="EMBL/GenBank/DDBJ databases">
        <authorList>
            <person name="Meier V. D."/>
        </authorList>
    </citation>
    <scope>NUCLEOTIDE SEQUENCE</scope>
    <source>
        <strain evidence="2">AVDCRST_MAG68</strain>
    </source>
</reference>
<accession>A0A6J4MTK1</accession>
<feature type="non-terminal residue" evidence="2">
    <location>
        <position position="162"/>
    </location>
</feature>
<evidence type="ECO:0000256" key="1">
    <source>
        <dbReference type="SAM" id="MobiDB-lite"/>
    </source>
</evidence>
<name>A0A6J4MTK1_9BACT</name>
<feature type="compositionally biased region" description="Low complexity" evidence="1">
    <location>
        <begin position="127"/>
        <end position="137"/>
    </location>
</feature>
<dbReference type="AlphaFoldDB" id="A0A6J4MTK1"/>
<gene>
    <name evidence="2" type="ORF">AVDCRST_MAG68-4872</name>
</gene>
<feature type="compositionally biased region" description="Low complexity" evidence="1">
    <location>
        <begin position="39"/>
        <end position="48"/>
    </location>
</feature>
<proteinExistence type="predicted"/>
<feature type="non-terminal residue" evidence="2">
    <location>
        <position position="1"/>
    </location>
</feature>
<feature type="compositionally biased region" description="Basic residues" evidence="1">
    <location>
        <begin position="13"/>
        <end position="28"/>
    </location>
</feature>
<organism evidence="2">
    <name type="scientific">uncultured Gemmatimonadota bacterium</name>
    <dbReference type="NCBI Taxonomy" id="203437"/>
    <lineage>
        <taxon>Bacteria</taxon>
        <taxon>Pseudomonadati</taxon>
        <taxon>Gemmatimonadota</taxon>
        <taxon>environmental samples</taxon>
    </lineage>
</organism>
<feature type="compositionally biased region" description="Basic residues" evidence="1">
    <location>
        <begin position="109"/>
        <end position="126"/>
    </location>
</feature>